<evidence type="ECO:0000256" key="4">
    <source>
        <dbReference type="ARBA" id="ARBA00013531"/>
    </source>
</evidence>
<keyword evidence="7 20" id="KW-0679">Respiratory chain</keyword>
<evidence type="ECO:0000256" key="8">
    <source>
        <dbReference type="ARBA" id="ARBA00022692"/>
    </source>
</evidence>
<dbReference type="GO" id="GO:0005743">
    <property type="term" value="C:mitochondrial inner membrane"/>
    <property type="evidence" value="ECO:0007669"/>
    <property type="project" value="UniProtKB-SubCell"/>
</dbReference>
<feature type="binding site" description="axial binding residue" evidence="19">
    <location>
        <position position="83"/>
    </location>
    <ligand>
        <name>heme b</name>
        <dbReference type="ChEBI" id="CHEBI:60344"/>
        <label>b562</label>
    </ligand>
    <ligandPart>
        <name>Fe</name>
        <dbReference type="ChEBI" id="CHEBI:18248"/>
    </ligandPart>
</feature>
<dbReference type="InterPro" id="IPR030689">
    <property type="entry name" value="Cytochrome_b"/>
</dbReference>
<dbReference type="CDD" id="cd00290">
    <property type="entry name" value="cytochrome_b_C"/>
    <property type="match status" value="1"/>
</dbReference>
<feature type="transmembrane region" description="Helical" evidence="20">
    <location>
        <begin position="87"/>
        <end position="107"/>
    </location>
</feature>
<dbReference type="InterPro" id="IPR048260">
    <property type="entry name" value="Cytochrome_b_C_euk/bac"/>
</dbReference>
<feature type="binding site" evidence="18">
    <location>
        <position position="201"/>
    </location>
    <ligand>
        <name>a ubiquinone</name>
        <dbReference type="ChEBI" id="CHEBI:16389"/>
    </ligand>
</feature>
<evidence type="ECO:0000259" key="22">
    <source>
        <dbReference type="PROSITE" id="PS51003"/>
    </source>
</evidence>
<feature type="domain" description="Cytochrome b/b6 N-terminal region profile" evidence="21">
    <location>
        <begin position="1"/>
        <end position="209"/>
    </location>
</feature>
<reference evidence="23" key="1">
    <citation type="submission" date="2008-03" db="EMBL/GenBank/DDBJ databases">
        <title>The complete mitochondrial genome of Pseudopungtungia nigra (Cyprinidae, Gobioninae).</title>
        <authorList>
            <person name="Kim S.K."/>
            <person name="Choi E.H."/>
            <person name="Hwang U.W."/>
        </authorList>
    </citation>
    <scope>NUCLEOTIDE SEQUENCE</scope>
</reference>
<dbReference type="InterPro" id="IPR016174">
    <property type="entry name" value="Di-haem_cyt_TM"/>
</dbReference>
<dbReference type="InterPro" id="IPR027387">
    <property type="entry name" value="Cytb/b6-like_sf"/>
</dbReference>
<dbReference type="AlphaFoldDB" id="B5LAL1"/>
<evidence type="ECO:0000256" key="6">
    <source>
        <dbReference type="ARBA" id="ARBA00022617"/>
    </source>
</evidence>
<evidence type="ECO:0000256" key="11">
    <source>
        <dbReference type="ARBA" id="ARBA00022982"/>
    </source>
</evidence>
<feature type="transmembrane region" description="Helical" evidence="20">
    <location>
        <begin position="347"/>
        <end position="372"/>
    </location>
</feature>
<sequence>MASLRKTHPLMKIANDALVDLPTPSNISVWWNFGSLLGLCLIAQILTGLFLAMHYTSDISTAFSSVAHICRDVNYGWFIRNMHANGASFFFICIYMHVARGLYYGSYLYKETWNIGVVLLLLVMMTAFVGYVLPWGQMSFWGATVITNLLSAVPYMGDTLVQWIWGGFSVDNATLTRFFAFHFLLPFIIAAATIIHLLFLHETGSNNPAGLNSDADKISFHPYFSYKDLLGFVLMLLALTSLALFSPNLLGDPDNFTPANPMVTPPHIKPEWYFLFAYAILRSIPNKLGGVLALLFSILVLMVVPILHTSKQRGLTFRPITQFLFWTLVADMLILTWIGGMPVEHPYVIIGQVASVLYFALFLTLIPTAGWLENKALKWA</sequence>
<dbReference type="RefSeq" id="YP_002149690.1">
    <property type="nucleotide sequence ID" value="NC_011161.1"/>
</dbReference>
<evidence type="ECO:0000256" key="9">
    <source>
        <dbReference type="ARBA" id="ARBA00022723"/>
    </source>
</evidence>
<evidence type="ECO:0000256" key="14">
    <source>
        <dbReference type="ARBA" id="ARBA00023075"/>
    </source>
</evidence>
<feature type="transmembrane region" description="Helical" evidence="20">
    <location>
        <begin position="229"/>
        <end position="250"/>
    </location>
</feature>
<keyword evidence="14" id="KW-0830">Ubiquinone</keyword>
<comment type="cofactor">
    <cofactor evidence="20">
        <name>heme b</name>
        <dbReference type="ChEBI" id="CHEBI:60344"/>
    </cofactor>
    <text evidence="20">Binds 2 heme groups non-covalently.</text>
</comment>
<dbReference type="SUPFAM" id="SSF81342">
    <property type="entry name" value="Transmembrane di-heme cytochromes"/>
    <property type="match status" value="1"/>
</dbReference>
<evidence type="ECO:0000256" key="20">
    <source>
        <dbReference type="RuleBase" id="RU362117"/>
    </source>
</evidence>
<dbReference type="InterPro" id="IPR048259">
    <property type="entry name" value="Cytochrome_b_N_euk/bac"/>
</dbReference>
<evidence type="ECO:0000256" key="5">
    <source>
        <dbReference type="ARBA" id="ARBA00022448"/>
    </source>
</evidence>
<dbReference type="InterPro" id="IPR005797">
    <property type="entry name" value="Cyt_b/b6_N"/>
</dbReference>
<keyword evidence="9 19" id="KW-0479">Metal-binding</keyword>
<proteinExistence type="inferred from homology"/>
<dbReference type="GO" id="GO:0008121">
    <property type="term" value="F:quinol-cytochrome-c reductase activity"/>
    <property type="evidence" value="ECO:0007669"/>
    <property type="project" value="InterPro"/>
</dbReference>
<dbReference type="PROSITE" id="PS51003">
    <property type="entry name" value="CYTB_CTER"/>
    <property type="match status" value="1"/>
</dbReference>
<feature type="binding site" description="axial binding residue" evidence="19">
    <location>
        <position position="182"/>
    </location>
    <ligand>
        <name>heme b</name>
        <dbReference type="ChEBI" id="CHEBI:60344"/>
        <label>b562</label>
    </ligand>
    <ligandPart>
        <name>Fe</name>
        <dbReference type="ChEBI" id="CHEBI:18248"/>
    </ligandPart>
</feature>
<organism evidence="23">
    <name type="scientific">Pseudopungtungia nigra</name>
    <name type="common">black shiner</name>
    <dbReference type="NCBI Taxonomy" id="497908"/>
    <lineage>
        <taxon>Eukaryota</taxon>
        <taxon>Metazoa</taxon>
        <taxon>Chordata</taxon>
        <taxon>Craniata</taxon>
        <taxon>Vertebrata</taxon>
        <taxon>Euteleostomi</taxon>
        <taxon>Actinopterygii</taxon>
        <taxon>Neopterygii</taxon>
        <taxon>Teleostei</taxon>
        <taxon>Ostariophysi</taxon>
        <taxon>Cypriniformes</taxon>
        <taxon>Gobionidae</taxon>
        <taxon>Sarcocheilichthyinae</taxon>
        <taxon>Pseudopungtungia</taxon>
    </lineage>
</organism>
<dbReference type="Pfam" id="PF00032">
    <property type="entry name" value="Cytochrom_B_C"/>
    <property type="match status" value="1"/>
</dbReference>
<dbReference type="Gene3D" id="1.20.810.10">
    <property type="entry name" value="Cytochrome Bc1 Complex, Chain C"/>
    <property type="match status" value="1"/>
</dbReference>
<feature type="binding site" description="axial binding residue" evidence="19">
    <location>
        <position position="196"/>
    </location>
    <ligand>
        <name>heme b</name>
        <dbReference type="ChEBI" id="CHEBI:60344"/>
        <label>b566</label>
    </ligand>
    <ligandPart>
        <name>Fe</name>
        <dbReference type="ChEBI" id="CHEBI:18248"/>
    </ligandPart>
</feature>
<dbReference type="SUPFAM" id="SSF81648">
    <property type="entry name" value="a domain/subunit of cytochrome bc1 complex (Ubiquinol-cytochrome c reductase)"/>
    <property type="match status" value="1"/>
</dbReference>
<keyword evidence="16 20" id="KW-0472">Membrane</keyword>
<evidence type="ECO:0000256" key="15">
    <source>
        <dbReference type="ARBA" id="ARBA00023128"/>
    </source>
</evidence>
<feature type="transmembrane region" description="Helical" evidence="20">
    <location>
        <begin position="320"/>
        <end position="341"/>
    </location>
</feature>
<protein>
    <recommendedName>
        <fullName evidence="4 20">Cytochrome b</fullName>
    </recommendedName>
</protein>
<keyword evidence="12 20" id="KW-1133">Transmembrane helix</keyword>
<dbReference type="CDD" id="cd00284">
    <property type="entry name" value="Cytochrome_b_N"/>
    <property type="match status" value="1"/>
</dbReference>
<dbReference type="Pfam" id="PF00033">
    <property type="entry name" value="Cytochrome_B"/>
    <property type="match status" value="1"/>
</dbReference>
<dbReference type="PIRSF" id="PIRSF038885">
    <property type="entry name" value="COB"/>
    <property type="match status" value="1"/>
</dbReference>
<keyword evidence="8 20" id="KW-0812">Transmembrane</keyword>
<evidence type="ECO:0000259" key="21">
    <source>
        <dbReference type="PROSITE" id="PS51002"/>
    </source>
</evidence>
<accession>B5LAL1</accession>
<evidence type="ECO:0000256" key="10">
    <source>
        <dbReference type="ARBA" id="ARBA00022792"/>
    </source>
</evidence>
<evidence type="ECO:0000256" key="18">
    <source>
        <dbReference type="PIRSR" id="PIRSR038885-1"/>
    </source>
</evidence>
<comment type="subunit">
    <text evidence="3">The cytochrome bc1 complex contains 3 respiratory subunits (MT-CYB, CYC1 and UQCRFS1), 2 core proteins (UQCRC1 and UQCRC2) and probably 6 low-molecular weight proteins.</text>
</comment>
<dbReference type="GeneID" id="6799881"/>
<keyword evidence="11 20" id="KW-0249">Electron transport</keyword>
<name>B5LAL1_9TELE</name>
<dbReference type="GO" id="GO:0045275">
    <property type="term" value="C:respiratory chain complex III"/>
    <property type="evidence" value="ECO:0007669"/>
    <property type="project" value="InterPro"/>
</dbReference>
<evidence type="ECO:0000256" key="16">
    <source>
        <dbReference type="ARBA" id="ARBA00023136"/>
    </source>
</evidence>
<comment type="cofactor">
    <cofactor evidence="19">
        <name>heme</name>
        <dbReference type="ChEBI" id="CHEBI:30413"/>
    </cofactor>
    <text evidence="19">Binds 2 heme groups non-covalently.</text>
</comment>
<dbReference type="EMBL" id="EU597300">
    <property type="protein sequence ID" value="ACB49316.1"/>
    <property type="molecule type" value="Genomic_DNA"/>
</dbReference>
<feature type="binding site" description="axial binding residue" evidence="19">
    <location>
        <position position="97"/>
    </location>
    <ligand>
        <name>heme b</name>
        <dbReference type="ChEBI" id="CHEBI:60344"/>
        <label>b566</label>
    </ligand>
    <ligandPart>
        <name>Fe</name>
        <dbReference type="ChEBI" id="CHEBI:18248"/>
    </ligandPart>
</feature>
<comment type="function">
    <text evidence="1 20">Component of the ubiquinol-cytochrome c reductase complex (complex III or cytochrome b-c1 complex) that is part of the mitochondrial respiratory chain. The b-c1 complex mediates electron transfer from ubiquinol to cytochrome c. Contributes to the generation of a proton gradient across the mitochondrial membrane that is then used for ATP synthesis.</text>
</comment>
<evidence type="ECO:0000313" key="23">
    <source>
        <dbReference type="EMBL" id="ACB49316.1"/>
    </source>
</evidence>
<dbReference type="FunFam" id="1.20.810.10:FF:000002">
    <property type="entry name" value="Cytochrome b"/>
    <property type="match status" value="1"/>
</dbReference>
<geneLocation type="mitochondrion" evidence="23"/>
<keyword evidence="15 20" id="KW-0496">Mitochondrion</keyword>
<evidence type="ECO:0000256" key="13">
    <source>
        <dbReference type="ARBA" id="ARBA00023004"/>
    </source>
</evidence>
<feature type="domain" description="Cytochrome b/b6 C-terminal region profile" evidence="22">
    <location>
        <begin position="210"/>
        <end position="380"/>
    </location>
</feature>
<gene>
    <name evidence="23" type="primary">CYTB</name>
</gene>
<evidence type="ECO:0000256" key="1">
    <source>
        <dbReference type="ARBA" id="ARBA00002566"/>
    </source>
</evidence>
<dbReference type="PROSITE" id="PS51002">
    <property type="entry name" value="CYTB_NTER"/>
    <property type="match status" value="1"/>
</dbReference>
<keyword evidence="6 19" id="KW-0349">Heme</keyword>
<dbReference type="GO" id="GO:0016491">
    <property type="term" value="F:oxidoreductase activity"/>
    <property type="evidence" value="ECO:0007669"/>
    <property type="project" value="UniProtKB-UniRule"/>
</dbReference>
<feature type="transmembrane region" description="Helical" evidence="20">
    <location>
        <begin position="113"/>
        <end position="133"/>
    </location>
</feature>
<feature type="transmembrane region" description="Helical" evidence="20">
    <location>
        <begin position="29"/>
        <end position="52"/>
    </location>
</feature>
<dbReference type="PANTHER" id="PTHR19271">
    <property type="entry name" value="CYTOCHROME B"/>
    <property type="match status" value="1"/>
</dbReference>
<evidence type="ECO:0000256" key="3">
    <source>
        <dbReference type="ARBA" id="ARBA00011660"/>
    </source>
</evidence>
<dbReference type="InterPro" id="IPR036150">
    <property type="entry name" value="Cyt_b/b6_C_sf"/>
</dbReference>
<keyword evidence="10" id="KW-0999">Mitochondrion inner membrane</keyword>
<comment type="similarity">
    <text evidence="17 20">Belongs to the cytochrome b family.</text>
</comment>
<feature type="transmembrane region" description="Helical" evidence="20">
    <location>
        <begin position="288"/>
        <end position="308"/>
    </location>
</feature>
<evidence type="ECO:0000256" key="2">
    <source>
        <dbReference type="ARBA" id="ARBA00004448"/>
    </source>
</evidence>
<dbReference type="GO" id="GO:0006122">
    <property type="term" value="P:mitochondrial electron transport, ubiquinol to cytochrome c"/>
    <property type="evidence" value="ECO:0007669"/>
    <property type="project" value="TreeGrafter"/>
</dbReference>
<evidence type="ECO:0000256" key="7">
    <source>
        <dbReference type="ARBA" id="ARBA00022660"/>
    </source>
</evidence>
<comment type="subcellular location">
    <subcellularLocation>
        <location evidence="2">Mitochondrion inner membrane</location>
        <topology evidence="2">Multi-pass membrane protein</topology>
    </subcellularLocation>
</comment>
<dbReference type="CTD" id="4519"/>
<keyword evidence="5 20" id="KW-0813">Transport</keyword>
<evidence type="ECO:0000256" key="17">
    <source>
        <dbReference type="ARBA" id="ARBA00061233"/>
    </source>
</evidence>
<dbReference type="InterPro" id="IPR005798">
    <property type="entry name" value="Cyt_b/b6_C"/>
</dbReference>
<feature type="transmembrane region" description="Helical" evidence="20">
    <location>
        <begin position="177"/>
        <end position="200"/>
    </location>
</feature>
<evidence type="ECO:0000256" key="19">
    <source>
        <dbReference type="PIRSR" id="PIRSR038885-2"/>
    </source>
</evidence>
<feature type="transmembrane region" description="Helical" evidence="20">
    <location>
        <begin position="140"/>
        <end position="157"/>
    </location>
</feature>
<dbReference type="GO" id="GO:0046872">
    <property type="term" value="F:metal ion binding"/>
    <property type="evidence" value="ECO:0007669"/>
    <property type="project" value="UniProtKB-UniRule"/>
</dbReference>
<evidence type="ECO:0000256" key="12">
    <source>
        <dbReference type="ARBA" id="ARBA00022989"/>
    </source>
</evidence>
<keyword evidence="13 19" id="KW-0408">Iron</keyword>
<dbReference type="PANTHER" id="PTHR19271:SF16">
    <property type="entry name" value="CYTOCHROME B"/>
    <property type="match status" value="1"/>
</dbReference>